<reference evidence="1" key="1">
    <citation type="journal article" date="2020" name="Ecol. Evol.">
        <title>Genome structure and content of the rice root-knot nematode (Meloidogyne graminicola).</title>
        <authorList>
            <person name="Phan N.T."/>
            <person name="Danchin E.G.J."/>
            <person name="Klopp C."/>
            <person name="Perfus-Barbeoch L."/>
            <person name="Kozlowski D.K."/>
            <person name="Koutsovoulos G.D."/>
            <person name="Lopez-Roques C."/>
            <person name="Bouchez O."/>
            <person name="Zahm M."/>
            <person name="Besnard G."/>
            <person name="Bellafiore S."/>
        </authorList>
    </citation>
    <scope>NUCLEOTIDE SEQUENCE</scope>
    <source>
        <strain evidence="1">VN-18</strain>
    </source>
</reference>
<evidence type="ECO:0000313" key="1">
    <source>
        <dbReference type="EMBL" id="KAF7633304.1"/>
    </source>
</evidence>
<dbReference type="EMBL" id="JABEBT010000079">
    <property type="protein sequence ID" value="KAF7633304.1"/>
    <property type="molecule type" value="Genomic_DNA"/>
</dbReference>
<accession>A0A8S9ZIY5</accession>
<feature type="non-terminal residue" evidence="1">
    <location>
        <position position="1"/>
    </location>
</feature>
<comment type="caution">
    <text evidence="1">The sequence shown here is derived from an EMBL/GenBank/DDBJ whole genome shotgun (WGS) entry which is preliminary data.</text>
</comment>
<proteinExistence type="predicted"/>
<dbReference type="Proteomes" id="UP000605970">
    <property type="component" value="Unassembled WGS sequence"/>
</dbReference>
<keyword evidence="2" id="KW-1185">Reference proteome</keyword>
<evidence type="ECO:0000313" key="2">
    <source>
        <dbReference type="Proteomes" id="UP000605970"/>
    </source>
</evidence>
<organism evidence="1 2">
    <name type="scientific">Meloidogyne graminicola</name>
    <dbReference type="NCBI Taxonomy" id="189291"/>
    <lineage>
        <taxon>Eukaryota</taxon>
        <taxon>Metazoa</taxon>
        <taxon>Ecdysozoa</taxon>
        <taxon>Nematoda</taxon>
        <taxon>Chromadorea</taxon>
        <taxon>Rhabditida</taxon>
        <taxon>Tylenchina</taxon>
        <taxon>Tylenchomorpha</taxon>
        <taxon>Tylenchoidea</taxon>
        <taxon>Meloidogynidae</taxon>
        <taxon>Meloidogyninae</taxon>
        <taxon>Meloidogyne</taxon>
    </lineage>
</organism>
<dbReference type="AlphaFoldDB" id="A0A8S9ZIY5"/>
<sequence>DKINFLINLIIGKIQNYIKLRRKGKSFKIGIEMKEEKKSYVLFREELKKANKTGYICKKYGDINQCGCLIEGKIPSTFIFPYSSNKNGKEIFKITTLPSCGNEFYDIMKTMRFEMLVLLDGCASCKHGGMITGLRITHLEESGGLLSKCNEIKEFEAFESDNLQIRIPEDSSFTLPFILFHRVCEHVFLTLVPSNKYLDIKLHISYTSLLNKNCNNIKGTKIVNLPSIDVSAYKERVVEMRGISVNLDDGNVKQIIRKDDLYTEHNKLGDWVDGNSDCWINEKNSKFVDYSSRIIFNLINLFIKKLI</sequence>
<protein>
    <submittedName>
        <fullName evidence="1">Uncharacterized protein</fullName>
    </submittedName>
</protein>
<name>A0A8S9ZIY5_9BILA</name>
<gene>
    <name evidence="1" type="ORF">Mgra_00007283</name>
</gene>